<dbReference type="AlphaFoldDB" id="A0AA42W7K2"/>
<dbReference type="EMBL" id="JAOCJW010000060">
    <property type="protein sequence ID" value="MDH2007321.1"/>
    <property type="molecule type" value="Genomic_DNA"/>
</dbReference>
<keyword evidence="2" id="KW-1133">Transmembrane helix</keyword>
<gene>
    <name evidence="3" type="ORF">N5J23_17595</name>
</gene>
<organism evidence="3 4">
    <name type="scientific">Comamonas aquatica</name>
    <dbReference type="NCBI Taxonomy" id="225991"/>
    <lineage>
        <taxon>Bacteria</taxon>
        <taxon>Pseudomonadati</taxon>
        <taxon>Pseudomonadota</taxon>
        <taxon>Betaproteobacteria</taxon>
        <taxon>Burkholderiales</taxon>
        <taxon>Comamonadaceae</taxon>
        <taxon>Comamonas</taxon>
    </lineage>
</organism>
<name>A0AA42W7K2_9BURK</name>
<keyword evidence="2" id="KW-0472">Membrane</keyword>
<keyword evidence="2" id="KW-0812">Transmembrane</keyword>
<evidence type="ECO:0000313" key="3">
    <source>
        <dbReference type="EMBL" id="MDH2007321.1"/>
    </source>
</evidence>
<evidence type="ECO:0000313" key="4">
    <source>
        <dbReference type="Proteomes" id="UP001161294"/>
    </source>
</evidence>
<reference evidence="3" key="1">
    <citation type="submission" date="2022-09" db="EMBL/GenBank/DDBJ databases">
        <title>Intensive care unit water sources are persistently colonized with multi-drug resistant bacteria and are the site of extensive horizontal gene transfer of antibiotic resistance genes.</title>
        <authorList>
            <person name="Diorio-Toth L."/>
        </authorList>
    </citation>
    <scope>NUCLEOTIDE SEQUENCE</scope>
    <source>
        <strain evidence="3">GD03686</strain>
    </source>
</reference>
<sequence length="153" mass="16006">MEALKMTKPSRSSNLRRAQRGDALLEALIGILLLAILGLGLSYSVARMLASQRYAATHGIMVAQMRNALETKGLTNLCSAAPDAISIVPAGGSEISVQLPAAQCEKHDVTITSGAAFSVTLPQAAVTRMSFSTPDEEGRARDLLGPGSIVLSQ</sequence>
<evidence type="ECO:0000256" key="1">
    <source>
        <dbReference type="SAM" id="MobiDB-lite"/>
    </source>
</evidence>
<feature type="region of interest" description="Disordered" evidence="1">
    <location>
        <begin position="131"/>
        <end position="153"/>
    </location>
</feature>
<feature type="transmembrane region" description="Helical" evidence="2">
    <location>
        <begin position="21"/>
        <end position="43"/>
    </location>
</feature>
<protein>
    <submittedName>
        <fullName evidence="3">Uncharacterized protein</fullName>
    </submittedName>
</protein>
<dbReference type="RefSeq" id="WP_279852666.1">
    <property type="nucleotide sequence ID" value="NZ_JAOCIA010000064.1"/>
</dbReference>
<proteinExistence type="predicted"/>
<dbReference type="Proteomes" id="UP001161294">
    <property type="component" value="Unassembled WGS sequence"/>
</dbReference>
<comment type="caution">
    <text evidence="3">The sequence shown here is derived from an EMBL/GenBank/DDBJ whole genome shotgun (WGS) entry which is preliminary data.</text>
</comment>
<accession>A0AA42W7K2</accession>
<evidence type="ECO:0000256" key="2">
    <source>
        <dbReference type="SAM" id="Phobius"/>
    </source>
</evidence>